<dbReference type="SUPFAM" id="SSF47459">
    <property type="entry name" value="HLH, helix-loop-helix DNA-binding domain"/>
    <property type="match status" value="1"/>
</dbReference>
<comment type="caution">
    <text evidence="8">The sequence shown here is derived from an EMBL/GenBank/DDBJ whole genome shotgun (WGS) entry which is preliminary data.</text>
</comment>
<evidence type="ECO:0000256" key="1">
    <source>
        <dbReference type="ARBA" id="ARBA00004123"/>
    </source>
</evidence>
<sequence length="334" mass="37209">MEKIRPHAEFRPESCEKHRRGISGLSSMINEQIDDEKRVRREIANSNERRRMQSINAGFDSLRLLLPPIQDGEKLSKATILQLTAEYITTLVNRVNALESEVAMYRQSSGVQPSTVLPELPVSVSVTRKRRSDDQKKRPTGVRIRRRRVDTEPIFDNPRPDYVHCSPVGGAAHQASPSNSYNGSLSVSPTSPQPESTSSTSARLEHLVMAIEQIEGGRNVHTTPAHDSQDESFSAGDQSPPVPSEAYWQSPQENFHGYVYTDVQGSNLKSINPFTDVLLLNPTTDVNTVTVSSASESSSTHPHPEEYPVVAKILNRPIPHKYLHRPQVIVNSSH</sequence>
<evidence type="ECO:0000256" key="4">
    <source>
        <dbReference type="ARBA" id="ARBA00023163"/>
    </source>
</evidence>
<keyword evidence="4" id="KW-0804">Transcription</keyword>
<dbReference type="CDD" id="cd11419">
    <property type="entry name" value="bHLHzip_TFAP4"/>
    <property type="match status" value="1"/>
</dbReference>
<dbReference type="GO" id="GO:0000981">
    <property type="term" value="F:DNA-binding transcription factor activity, RNA polymerase II-specific"/>
    <property type="evidence" value="ECO:0007669"/>
    <property type="project" value="TreeGrafter"/>
</dbReference>
<dbReference type="PROSITE" id="PS50888">
    <property type="entry name" value="BHLH"/>
    <property type="match status" value="1"/>
</dbReference>
<dbReference type="Gene3D" id="4.10.280.10">
    <property type="entry name" value="Helix-loop-helix DNA-binding domain"/>
    <property type="match status" value="1"/>
</dbReference>
<dbReference type="InterPro" id="IPR052207">
    <property type="entry name" value="Max-like/E-box_TFs"/>
</dbReference>
<dbReference type="PANTHER" id="PTHR15741">
    <property type="entry name" value="BASIC HELIX-LOOP-HELIX ZIP TRANSCRIPTION FACTOR"/>
    <property type="match status" value="1"/>
</dbReference>
<evidence type="ECO:0000313" key="9">
    <source>
        <dbReference type="EMBL" id="CAL5131897.1"/>
    </source>
</evidence>
<feature type="domain" description="BHLH" evidence="7">
    <location>
        <begin position="39"/>
        <end position="91"/>
    </location>
</feature>
<evidence type="ECO:0000313" key="8">
    <source>
        <dbReference type="EMBL" id="CAL5131896.1"/>
    </source>
</evidence>
<gene>
    <name evidence="8" type="ORF">CDAUBV1_LOCUS4430</name>
    <name evidence="9" type="ORF">CDAUBV1_LOCUS4431</name>
</gene>
<feature type="region of interest" description="Disordered" evidence="6">
    <location>
        <begin position="122"/>
        <end position="201"/>
    </location>
</feature>
<feature type="compositionally biased region" description="Basic residues" evidence="6">
    <location>
        <begin position="138"/>
        <end position="148"/>
    </location>
</feature>
<organism evidence="8 10">
    <name type="scientific">Calicophoron daubneyi</name>
    <name type="common">Rumen fluke</name>
    <name type="synonym">Paramphistomum daubneyi</name>
    <dbReference type="NCBI Taxonomy" id="300641"/>
    <lineage>
        <taxon>Eukaryota</taxon>
        <taxon>Metazoa</taxon>
        <taxon>Spiralia</taxon>
        <taxon>Lophotrochozoa</taxon>
        <taxon>Platyhelminthes</taxon>
        <taxon>Trematoda</taxon>
        <taxon>Digenea</taxon>
        <taxon>Plagiorchiida</taxon>
        <taxon>Pronocephalata</taxon>
        <taxon>Paramphistomoidea</taxon>
        <taxon>Paramphistomidae</taxon>
        <taxon>Calicophoron</taxon>
    </lineage>
</organism>
<dbReference type="GO" id="GO:0000978">
    <property type="term" value="F:RNA polymerase II cis-regulatory region sequence-specific DNA binding"/>
    <property type="evidence" value="ECO:0007669"/>
    <property type="project" value="TreeGrafter"/>
</dbReference>
<dbReference type="PANTHER" id="PTHR15741:SF27">
    <property type="entry name" value="TRANSCRIPTION FACTOR AP-4"/>
    <property type="match status" value="1"/>
</dbReference>
<feature type="compositionally biased region" description="Low complexity" evidence="6">
    <location>
        <begin position="186"/>
        <end position="201"/>
    </location>
</feature>
<evidence type="ECO:0000256" key="5">
    <source>
        <dbReference type="ARBA" id="ARBA00023242"/>
    </source>
</evidence>
<evidence type="ECO:0000259" key="7">
    <source>
        <dbReference type="PROSITE" id="PS50888"/>
    </source>
</evidence>
<keyword evidence="2" id="KW-0805">Transcription regulation</keyword>
<evidence type="ECO:0000256" key="3">
    <source>
        <dbReference type="ARBA" id="ARBA00023125"/>
    </source>
</evidence>
<dbReference type="InterPro" id="IPR036638">
    <property type="entry name" value="HLH_DNA-bd_sf"/>
</dbReference>
<dbReference type="GO" id="GO:0005634">
    <property type="term" value="C:nucleus"/>
    <property type="evidence" value="ECO:0007669"/>
    <property type="project" value="UniProtKB-SubCell"/>
</dbReference>
<proteinExistence type="predicted"/>
<keyword evidence="5" id="KW-0539">Nucleus</keyword>
<dbReference type="EMBL" id="CAXLJL010000112">
    <property type="protein sequence ID" value="CAL5131896.1"/>
    <property type="molecule type" value="Genomic_DNA"/>
</dbReference>
<feature type="compositionally biased region" description="Polar residues" evidence="6">
    <location>
        <begin position="220"/>
        <end position="237"/>
    </location>
</feature>
<name>A0AAV2T6N8_CALDB</name>
<dbReference type="GO" id="GO:0046983">
    <property type="term" value="F:protein dimerization activity"/>
    <property type="evidence" value="ECO:0007669"/>
    <property type="project" value="InterPro"/>
</dbReference>
<evidence type="ECO:0000313" key="10">
    <source>
        <dbReference type="Proteomes" id="UP001497525"/>
    </source>
</evidence>
<evidence type="ECO:0000256" key="2">
    <source>
        <dbReference type="ARBA" id="ARBA00023015"/>
    </source>
</evidence>
<comment type="subcellular location">
    <subcellularLocation>
        <location evidence="1">Nucleus</location>
    </subcellularLocation>
</comment>
<accession>A0AAV2T6N8</accession>
<protein>
    <recommendedName>
        <fullName evidence="7">BHLH domain-containing protein</fullName>
    </recommendedName>
</protein>
<feature type="region of interest" description="Disordered" evidence="6">
    <location>
        <begin position="215"/>
        <end position="245"/>
    </location>
</feature>
<reference evidence="8" key="1">
    <citation type="submission" date="2024-06" db="EMBL/GenBank/DDBJ databases">
        <authorList>
            <person name="Liu X."/>
            <person name="Lenzi L."/>
            <person name="Haldenby T S."/>
            <person name="Uol C."/>
        </authorList>
    </citation>
    <scope>NUCLEOTIDE SEQUENCE</scope>
</reference>
<dbReference type="SMART" id="SM00353">
    <property type="entry name" value="HLH"/>
    <property type="match status" value="1"/>
</dbReference>
<dbReference type="Pfam" id="PF00010">
    <property type="entry name" value="HLH"/>
    <property type="match status" value="1"/>
</dbReference>
<evidence type="ECO:0000256" key="6">
    <source>
        <dbReference type="SAM" id="MobiDB-lite"/>
    </source>
</evidence>
<dbReference type="InterPro" id="IPR011598">
    <property type="entry name" value="bHLH_dom"/>
</dbReference>
<feature type="compositionally biased region" description="Polar residues" evidence="6">
    <location>
        <begin position="175"/>
        <end position="185"/>
    </location>
</feature>
<dbReference type="EMBL" id="CAXLJL010000112">
    <property type="protein sequence ID" value="CAL5131897.1"/>
    <property type="molecule type" value="Genomic_DNA"/>
</dbReference>
<dbReference type="AlphaFoldDB" id="A0AAV2T6N8"/>
<keyword evidence="3" id="KW-0238">DNA-binding</keyword>
<dbReference type="Proteomes" id="UP001497525">
    <property type="component" value="Unassembled WGS sequence"/>
</dbReference>